<dbReference type="SMART" id="SM00899">
    <property type="entry name" value="FeoA"/>
    <property type="match status" value="1"/>
</dbReference>
<evidence type="ECO:0000256" key="8">
    <source>
        <dbReference type="ARBA" id="ARBA00023125"/>
    </source>
</evidence>
<feature type="domain" description="HTH dtxR-type" evidence="13">
    <location>
        <begin position="30"/>
        <end position="93"/>
    </location>
</feature>
<dbReference type="Gene3D" id="1.10.60.10">
    <property type="entry name" value="Iron dependent repressor, metal binding and dimerisation domain"/>
    <property type="match status" value="1"/>
</dbReference>
<evidence type="ECO:0000256" key="12">
    <source>
        <dbReference type="ARBA" id="ARBA00032593"/>
    </source>
</evidence>
<dbReference type="InterPro" id="IPR050536">
    <property type="entry name" value="DtxR_MntR_Metal-Reg"/>
</dbReference>
<dbReference type="PANTHER" id="PTHR33238:SF11">
    <property type="entry name" value="TRANSCRIPTIONAL REGULATOR MNTR"/>
    <property type="match status" value="1"/>
</dbReference>
<evidence type="ECO:0000256" key="10">
    <source>
        <dbReference type="ARBA" id="ARBA00023163"/>
    </source>
</evidence>
<evidence type="ECO:0000256" key="6">
    <source>
        <dbReference type="ARBA" id="ARBA00023004"/>
    </source>
</evidence>
<comment type="similarity">
    <text evidence="2">Belongs to the DtxR/MntR family.</text>
</comment>
<dbReference type="InterPro" id="IPR001367">
    <property type="entry name" value="Fe_dep_repressor"/>
</dbReference>
<dbReference type="InterPro" id="IPR038157">
    <property type="entry name" value="FeoA_core_dom"/>
</dbReference>
<name>A0A917PTA2_9DEIO</name>
<dbReference type="EMBL" id="BMOE01000027">
    <property type="protein sequence ID" value="GGJ90096.1"/>
    <property type="molecule type" value="Genomic_DNA"/>
</dbReference>
<keyword evidence="11" id="KW-0464">Manganese</keyword>
<proteinExistence type="inferred from homology"/>
<evidence type="ECO:0000256" key="4">
    <source>
        <dbReference type="ARBA" id="ARBA00022490"/>
    </source>
</evidence>
<dbReference type="PANTHER" id="PTHR33238">
    <property type="entry name" value="IRON (METAL) DEPENDENT REPRESSOR, DTXR FAMILY"/>
    <property type="match status" value="1"/>
</dbReference>
<keyword evidence="9" id="KW-0010">Activator</keyword>
<evidence type="ECO:0000256" key="7">
    <source>
        <dbReference type="ARBA" id="ARBA00023015"/>
    </source>
</evidence>
<comment type="subcellular location">
    <subcellularLocation>
        <location evidence="1">Cytoplasm</location>
    </subcellularLocation>
</comment>
<keyword evidence="7" id="KW-0805">Transcription regulation</keyword>
<dbReference type="GO" id="GO:0005737">
    <property type="term" value="C:cytoplasm"/>
    <property type="evidence" value="ECO:0007669"/>
    <property type="project" value="UniProtKB-SubCell"/>
</dbReference>
<sequence>MQLSIFGDLGSGIDFVLGKPKIESMSTRLLSHAAEDYLKQLYLLSEPEPGSRVSTQAVADALDVTPASVTGMLRKLSELGFVTHTAYQGAALTEQGRGLALEVLRHHRLLEAFLHQALGYPLDEVHDEAERLEHVISENFEARMAAWLGHPTHDPHGDPIPALDGSLPSRDETALSQLPVHEWVVVAQIPARDAAQLRGLVQAGLTPGAHLQVLHLDPAFGTLRLGLRDHSELTLSLHVAEQVRVTALNAAPQRAEVHA</sequence>
<comment type="caution">
    <text evidence="14">The sequence shown here is derived from an EMBL/GenBank/DDBJ whole genome shotgun (WGS) entry which is preliminary data.</text>
</comment>
<dbReference type="InterPro" id="IPR036421">
    <property type="entry name" value="Fe_dep_repressor_sf"/>
</dbReference>
<evidence type="ECO:0000256" key="11">
    <source>
        <dbReference type="ARBA" id="ARBA00023211"/>
    </source>
</evidence>
<dbReference type="SUPFAM" id="SSF47979">
    <property type="entry name" value="Iron-dependent repressor protein, dimerization domain"/>
    <property type="match status" value="1"/>
</dbReference>
<dbReference type="GO" id="GO:0003677">
    <property type="term" value="F:DNA binding"/>
    <property type="evidence" value="ECO:0007669"/>
    <property type="project" value="UniProtKB-KW"/>
</dbReference>
<evidence type="ECO:0000313" key="15">
    <source>
        <dbReference type="Proteomes" id="UP000635726"/>
    </source>
</evidence>
<dbReference type="Gene3D" id="1.10.10.10">
    <property type="entry name" value="Winged helix-like DNA-binding domain superfamily/Winged helix DNA-binding domain"/>
    <property type="match status" value="1"/>
</dbReference>
<dbReference type="Gene3D" id="2.30.30.90">
    <property type="match status" value="1"/>
</dbReference>
<evidence type="ECO:0000256" key="5">
    <source>
        <dbReference type="ARBA" id="ARBA00022491"/>
    </source>
</evidence>
<gene>
    <name evidence="14" type="ORF">GCM10008939_37550</name>
</gene>
<dbReference type="SMART" id="SM00529">
    <property type="entry name" value="HTH_DTXR"/>
    <property type="match status" value="1"/>
</dbReference>
<evidence type="ECO:0000313" key="14">
    <source>
        <dbReference type="EMBL" id="GGJ90096.1"/>
    </source>
</evidence>
<dbReference type="AlphaFoldDB" id="A0A917PTA2"/>
<keyword evidence="15" id="KW-1185">Reference proteome</keyword>
<dbReference type="Pfam" id="PF04023">
    <property type="entry name" value="FeoA"/>
    <property type="match status" value="1"/>
</dbReference>
<evidence type="ECO:0000256" key="1">
    <source>
        <dbReference type="ARBA" id="ARBA00004496"/>
    </source>
</evidence>
<dbReference type="InterPro" id="IPR022689">
    <property type="entry name" value="Iron_dep_repressor"/>
</dbReference>
<keyword evidence="8 14" id="KW-0238">DNA-binding</keyword>
<accession>A0A917PTA2</accession>
<dbReference type="SUPFAM" id="SSF50037">
    <property type="entry name" value="C-terminal domain of transcriptional repressors"/>
    <property type="match status" value="1"/>
</dbReference>
<keyword evidence="4" id="KW-0963">Cytoplasm</keyword>
<organism evidence="14 15">
    <name type="scientific">Deinococcus aquiradiocola</name>
    <dbReference type="NCBI Taxonomy" id="393059"/>
    <lineage>
        <taxon>Bacteria</taxon>
        <taxon>Thermotogati</taxon>
        <taxon>Deinococcota</taxon>
        <taxon>Deinococci</taxon>
        <taxon>Deinococcales</taxon>
        <taxon>Deinococcaceae</taxon>
        <taxon>Deinococcus</taxon>
    </lineage>
</organism>
<dbReference type="InterPro" id="IPR007167">
    <property type="entry name" value="Fe-transptr_FeoA-like"/>
</dbReference>
<evidence type="ECO:0000256" key="3">
    <source>
        <dbReference type="ARBA" id="ARBA00011738"/>
    </source>
</evidence>
<dbReference type="Proteomes" id="UP000635726">
    <property type="component" value="Unassembled WGS sequence"/>
</dbReference>
<dbReference type="InterPro" id="IPR022687">
    <property type="entry name" value="HTH_DTXR"/>
</dbReference>
<reference evidence="14" key="2">
    <citation type="submission" date="2020-09" db="EMBL/GenBank/DDBJ databases">
        <authorList>
            <person name="Sun Q."/>
            <person name="Ohkuma M."/>
        </authorList>
    </citation>
    <scope>NUCLEOTIDE SEQUENCE</scope>
    <source>
        <strain evidence="14">JCM 14371</strain>
    </source>
</reference>
<dbReference type="GO" id="GO:0046983">
    <property type="term" value="F:protein dimerization activity"/>
    <property type="evidence" value="ECO:0007669"/>
    <property type="project" value="InterPro"/>
</dbReference>
<dbReference type="Pfam" id="PF02742">
    <property type="entry name" value="Fe_dep_repr_C"/>
    <property type="match status" value="1"/>
</dbReference>
<reference evidence="14" key="1">
    <citation type="journal article" date="2014" name="Int. J. Syst. Evol. Microbiol.">
        <title>Complete genome sequence of Corynebacterium casei LMG S-19264T (=DSM 44701T), isolated from a smear-ripened cheese.</title>
        <authorList>
            <consortium name="US DOE Joint Genome Institute (JGI-PGF)"/>
            <person name="Walter F."/>
            <person name="Albersmeier A."/>
            <person name="Kalinowski J."/>
            <person name="Ruckert C."/>
        </authorList>
    </citation>
    <scope>NUCLEOTIDE SEQUENCE</scope>
    <source>
        <strain evidence="14">JCM 14371</strain>
    </source>
</reference>
<keyword evidence="6" id="KW-0408">Iron</keyword>
<dbReference type="InterPro" id="IPR008988">
    <property type="entry name" value="Transcriptional_repressor_C"/>
</dbReference>
<dbReference type="PROSITE" id="PS50944">
    <property type="entry name" value="HTH_DTXR"/>
    <property type="match status" value="1"/>
</dbReference>
<evidence type="ECO:0000259" key="13">
    <source>
        <dbReference type="PROSITE" id="PS50944"/>
    </source>
</evidence>
<keyword evidence="5" id="KW-0678">Repressor</keyword>
<dbReference type="Pfam" id="PF01325">
    <property type="entry name" value="Fe_dep_repress"/>
    <property type="match status" value="1"/>
</dbReference>
<dbReference type="InterPro" id="IPR036388">
    <property type="entry name" value="WH-like_DNA-bd_sf"/>
</dbReference>
<comment type="subunit">
    <text evidence="3">Homodimer.</text>
</comment>
<dbReference type="FunFam" id="1.10.60.10:FF:000004">
    <property type="entry name" value="DtxR family transcriptional regulator"/>
    <property type="match status" value="1"/>
</dbReference>
<evidence type="ECO:0000256" key="9">
    <source>
        <dbReference type="ARBA" id="ARBA00023159"/>
    </source>
</evidence>
<dbReference type="GO" id="GO:0003700">
    <property type="term" value="F:DNA-binding transcription factor activity"/>
    <property type="evidence" value="ECO:0007669"/>
    <property type="project" value="InterPro"/>
</dbReference>
<protein>
    <recommendedName>
        <fullName evidence="12">Manganese transport regulator</fullName>
    </recommendedName>
</protein>
<dbReference type="SUPFAM" id="SSF46785">
    <property type="entry name" value="Winged helix' DNA-binding domain"/>
    <property type="match status" value="1"/>
</dbReference>
<keyword evidence="10" id="KW-0804">Transcription</keyword>
<dbReference type="GO" id="GO:0046914">
    <property type="term" value="F:transition metal ion binding"/>
    <property type="evidence" value="ECO:0007669"/>
    <property type="project" value="InterPro"/>
</dbReference>
<evidence type="ECO:0000256" key="2">
    <source>
        <dbReference type="ARBA" id="ARBA00007871"/>
    </source>
</evidence>
<dbReference type="InterPro" id="IPR036390">
    <property type="entry name" value="WH_DNA-bd_sf"/>
</dbReference>